<evidence type="ECO:0000256" key="8">
    <source>
        <dbReference type="ARBA" id="ARBA00023136"/>
    </source>
</evidence>
<keyword evidence="7 10" id="KW-1133">Transmembrane helix</keyword>
<keyword evidence="12" id="KW-1185">Reference proteome</keyword>
<dbReference type="Gene3D" id="1.10.3730.20">
    <property type="match status" value="1"/>
</dbReference>
<evidence type="ECO:0000256" key="5">
    <source>
        <dbReference type="ARBA" id="ARBA00022519"/>
    </source>
</evidence>
<feature type="transmembrane region" description="Helical" evidence="10">
    <location>
        <begin position="12"/>
        <end position="33"/>
    </location>
</feature>
<dbReference type="SUPFAM" id="SSF103481">
    <property type="entry name" value="Multidrug resistance efflux transporter EmrE"/>
    <property type="match status" value="1"/>
</dbReference>
<evidence type="ECO:0000256" key="4">
    <source>
        <dbReference type="ARBA" id="ARBA00022475"/>
    </source>
</evidence>
<reference evidence="12" key="1">
    <citation type="journal article" date="2019" name="Int. J. Syst. Evol. Microbiol.">
        <title>The Global Catalogue of Microorganisms (GCM) 10K type strain sequencing project: providing services to taxonomists for standard genome sequencing and annotation.</title>
        <authorList>
            <consortium name="The Broad Institute Genomics Platform"/>
            <consortium name="The Broad Institute Genome Sequencing Center for Infectious Disease"/>
            <person name="Wu L."/>
            <person name="Ma J."/>
        </authorList>
    </citation>
    <scope>NUCLEOTIDE SEQUENCE [LARGE SCALE GENOMIC DNA]</scope>
    <source>
        <strain evidence="12">CGMCC 4.7608</strain>
    </source>
</reference>
<evidence type="ECO:0000256" key="3">
    <source>
        <dbReference type="ARBA" id="ARBA00021112"/>
    </source>
</evidence>
<dbReference type="Proteomes" id="UP001595999">
    <property type="component" value="Unassembled WGS sequence"/>
</dbReference>
<evidence type="ECO:0000256" key="6">
    <source>
        <dbReference type="ARBA" id="ARBA00022692"/>
    </source>
</evidence>
<dbReference type="EMBL" id="JBHSEK010000005">
    <property type="protein sequence ID" value="MFC4490092.1"/>
    <property type="molecule type" value="Genomic_DNA"/>
</dbReference>
<feature type="transmembrane region" description="Helical" evidence="10">
    <location>
        <begin position="39"/>
        <end position="56"/>
    </location>
</feature>
<evidence type="ECO:0000313" key="12">
    <source>
        <dbReference type="Proteomes" id="UP001595999"/>
    </source>
</evidence>
<keyword evidence="6 9" id="KW-0812">Transmembrane</keyword>
<dbReference type="InterPro" id="IPR037185">
    <property type="entry name" value="EmrE-like"/>
</dbReference>
<keyword evidence="8 10" id="KW-0472">Membrane</keyword>
<evidence type="ECO:0000256" key="1">
    <source>
        <dbReference type="ARBA" id="ARBA00004429"/>
    </source>
</evidence>
<dbReference type="InterPro" id="IPR000390">
    <property type="entry name" value="Small_drug/metabolite_transptr"/>
</dbReference>
<dbReference type="RefSeq" id="WP_048411570.1">
    <property type="nucleotide sequence ID" value="NZ_JAJOHW010000085.1"/>
</dbReference>
<organism evidence="11 12">
    <name type="scientific">Chromobacterium aquaticum</name>
    <dbReference type="NCBI Taxonomy" id="467180"/>
    <lineage>
        <taxon>Bacteria</taxon>
        <taxon>Pseudomonadati</taxon>
        <taxon>Pseudomonadota</taxon>
        <taxon>Betaproteobacteria</taxon>
        <taxon>Neisseriales</taxon>
        <taxon>Chromobacteriaceae</taxon>
        <taxon>Chromobacterium</taxon>
    </lineage>
</organism>
<feature type="transmembrane region" description="Helical" evidence="10">
    <location>
        <begin position="63"/>
        <end position="87"/>
    </location>
</feature>
<dbReference type="Pfam" id="PF00893">
    <property type="entry name" value="Multi_Drug_Res"/>
    <property type="match status" value="1"/>
</dbReference>
<keyword evidence="4" id="KW-1003">Cell membrane</keyword>
<comment type="subunit">
    <text evidence="2">Forms a complex with MdtI.</text>
</comment>
<keyword evidence="5" id="KW-0997">Cell inner membrane</keyword>
<sequence length="124" mass="13106">MPIHQQDQPMLGWLCLLAAIVTEIIGTSFMAYAARTESYWGYGVMAAALALSYYFLSLAIRTIAVGVAYAAWEALGLAGLALIGVYVFGEALLTQEMIGLALSVVGIACVVFGEDHGNAEEQAA</sequence>
<comment type="similarity">
    <text evidence="9">Belongs to the drug/metabolite transporter (DMT) superfamily. Small multidrug resistance (SMR) (TC 2.A.7.1) family.</text>
</comment>
<evidence type="ECO:0000256" key="2">
    <source>
        <dbReference type="ARBA" id="ARBA00011358"/>
    </source>
</evidence>
<dbReference type="InterPro" id="IPR045324">
    <property type="entry name" value="Small_multidrug_res"/>
</dbReference>
<protein>
    <recommendedName>
        <fullName evidence="3">Spermidine export protein MdtJ</fullName>
    </recommendedName>
</protein>
<evidence type="ECO:0000256" key="9">
    <source>
        <dbReference type="RuleBase" id="RU003942"/>
    </source>
</evidence>
<accession>A0ABV8ZT17</accession>
<proteinExistence type="inferred from homology"/>
<dbReference type="PANTHER" id="PTHR30561">
    <property type="entry name" value="SMR FAMILY PROTON-DEPENDENT DRUG EFFLUX TRANSPORTER SUGE"/>
    <property type="match status" value="1"/>
</dbReference>
<comment type="caution">
    <text evidence="11">The sequence shown here is derived from an EMBL/GenBank/DDBJ whole genome shotgun (WGS) entry which is preliminary data.</text>
</comment>
<name>A0ABV8ZT17_9NEIS</name>
<feature type="transmembrane region" description="Helical" evidence="10">
    <location>
        <begin position="93"/>
        <end position="113"/>
    </location>
</feature>
<gene>
    <name evidence="11" type="ORF">ACFO0R_10710</name>
</gene>
<dbReference type="PANTHER" id="PTHR30561:SF2">
    <property type="entry name" value="SPERMIDINE EXPORT PROTEIN MDTJ"/>
    <property type="match status" value="1"/>
</dbReference>
<evidence type="ECO:0000256" key="10">
    <source>
        <dbReference type="SAM" id="Phobius"/>
    </source>
</evidence>
<comment type="subcellular location">
    <subcellularLocation>
        <location evidence="1">Cell inner membrane</location>
        <topology evidence="1">Multi-pass membrane protein</topology>
    </subcellularLocation>
    <subcellularLocation>
        <location evidence="9">Cell membrane</location>
        <topology evidence="9">Multi-pass membrane protein</topology>
    </subcellularLocation>
</comment>
<evidence type="ECO:0000256" key="7">
    <source>
        <dbReference type="ARBA" id="ARBA00022989"/>
    </source>
</evidence>
<evidence type="ECO:0000313" key="11">
    <source>
        <dbReference type="EMBL" id="MFC4490092.1"/>
    </source>
</evidence>